<feature type="region of interest" description="Disordered" evidence="7">
    <location>
        <begin position="36"/>
        <end position="124"/>
    </location>
</feature>
<accession>A0A9P5NV53</accession>
<dbReference type="GO" id="GO:0003677">
    <property type="term" value="F:DNA binding"/>
    <property type="evidence" value="ECO:0007669"/>
    <property type="project" value="UniProtKB-KW"/>
</dbReference>
<sequence length="325" mass="33407">CTNCANACKRCDESRPCERCVKYGIADTCIDGQRKERKKGIKRGPYKRKVKGENEPANFNGEWQNGSPTAATPAPPVHPGYPEGGFYPVFYPPPGFIPPPPPHDGQPGPDGSPPHANGQPPLMPYYIHPGLYPPFPHHPPMYPPGVAPQPTPVPGGSAPPPPTTSSSSSSQSDQTSAGGAHPEQPQTVNPSDTARTADEGAPSERNGADAPAAAGKKRSRTTKIGEPKAKKAKAGTAVNGHDTSAAATASAPAAPPAIPVGLASVAPGAEEKKDSDMTLTAVYDPPATAATITSIIGHAAEQQPGTANEVPTNANANIDDNAKST</sequence>
<keyword evidence="5" id="KW-0804">Transcription</keyword>
<keyword evidence="1" id="KW-0479">Metal-binding</keyword>
<dbReference type="InterPro" id="IPR050335">
    <property type="entry name" value="ERT1_acuK_gluconeogen_tf"/>
</dbReference>
<feature type="domain" description="Zn(2)-C6 fungal-type" evidence="8">
    <location>
        <begin position="1"/>
        <end position="29"/>
    </location>
</feature>
<keyword evidence="3" id="KW-0805">Transcription regulation</keyword>
<dbReference type="Proteomes" id="UP000724874">
    <property type="component" value="Unassembled WGS sequence"/>
</dbReference>
<evidence type="ECO:0000259" key="8">
    <source>
        <dbReference type="PROSITE" id="PS50048"/>
    </source>
</evidence>
<feature type="compositionally biased region" description="Low complexity" evidence="7">
    <location>
        <begin position="164"/>
        <end position="180"/>
    </location>
</feature>
<evidence type="ECO:0000256" key="4">
    <source>
        <dbReference type="ARBA" id="ARBA00023125"/>
    </source>
</evidence>
<comment type="caution">
    <text evidence="9">The sequence shown here is derived from an EMBL/GenBank/DDBJ whole genome shotgun (WGS) entry which is preliminary data.</text>
</comment>
<feature type="compositionally biased region" description="Polar residues" evidence="7">
    <location>
        <begin position="303"/>
        <end position="319"/>
    </location>
</feature>
<protein>
    <recommendedName>
        <fullName evidence="8">Zn(2)-C6 fungal-type domain-containing protein</fullName>
    </recommendedName>
</protein>
<dbReference type="OrthoDB" id="5575144at2759"/>
<feature type="compositionally biased region" description="Low complexity" evidence="7">
    <location>
        <begin position="80"/>
        <end position="89"/>
    </location>
</feature>
<feature type="compositionally biased region" description="Pro residues" evidence="7">
    <location>
        <begin position="90"/>
        <end position="104"/>
    </location>
</feature>
<feature type="compositionally biased region" description="Pro residues" evidence="7">
    <location>
        <begin position="142"/>
        <end position="163"/>
    </location>
</feature>
<evidence type="ECO:0000256" key="3">
    <source>
        <dbReference type="ARBA" id="ARBA00023015"/>
    </source>
</evidence>
<dbReference type="EMBL" id="JADNYJ010000023">
    <property type="protein sequence ID" value="KAF8905214.1"/>
    <property type="molecule type" value="Genomic_DNA"/>
</dbReference>
<keyword evidence="2" id="KW-0862">Zinc</keyword>
<evidence type="ECO:0000256" key="7">
    <source>
        <dbReference type="SAM" id="MobiDB-lite"/>
    </source>
</evidence>
<gene>
    <name evidence="9" type="ORF">CPB84DRAFT_1771915</name>
</gene>
<organism evidence="9 10">
    <name type="scientific">Gymnopilus junonius</name>
    <name type="common">Spectacular rustgill mushroom</name>
    <name type="synonym">Gymnopilus spectabilis subsp. junonius</name>
    <dbReference type="NCBI Taxonomy" id="109634"/>
    <lineage>
        <taxon>Eukaryota</taxon>
        <taxon>Fungi</taxon>
        <taxon>Dikarya</taxon>
        <taxon>Basidiomycota</taxon>
        <taxon>Agaricomycotina</taxon>
        <taxon>Agaricomycetes</taxon>
        <taxon>Agaricomycetidae</taxon>
        <taxon>Agaricales</taxon>
        <taxon>Agaricineae</taxon>
        <taxon>Hymenogastraceae</taxon>
        <taxon>Gymnopilus</taxon>
    </lineage>
</organism>
<evidence type="ECO:0000313" key="9">
    <source>
        <dbReference type="EMBL" id="KAF8905214.1"/>
    </source>
</evidence>
<dbReference type="GO" id="GO:0000981">
    <property type="term" value="F:DNA-binding transcription factor activity, RNA polymerase II-specific"/>
    <property type="evidence" value="ECO:0007669"/>
    <property type="project" value="InterPro"/>
</dbReference>
<evidence type="ECO:0000256" key="6">
    <source>
        <dbReference type="ARBA" id="ARBA00023242"/>
    </source>
</evidence>
<feature type="compositionally biased region" description="Polar residues" evidence="7">
    <location>
        <begin position="184"/>
        <end position="194"/>
    </location>
</feature>
<feature type="non-terminal residue" evidence="9">
    <location>
        <position position="325"/>
    </location>
</feature>
<dbReference type="PANTHER" id="PTHR47659:SF7">
    <property type="entry name" value="FUNGAL TRANSCRIPTIONAL REGULATORY PROTEIN, N-TERMINAL DOMAIN-CONTAINING PROTEIN"/>
    <property type="match status" value="1"/>
</dbReference>
<name>A0A9P5NV53_GYMJU</name>
<proteinExistence type="predicted"/>
<feature type="region of interest" description="Disordered" evidence="7">
    <location>
        <begin position="142"/>
        <end position="272"/>
    </location>
</feature>
<evidence type="ECO:0000256" key="5">
    <source>
        <dbReference type="ARBA" id="ARBA00023163"/>
    </source>
</evidence>
<dbReference type="PROSITE" id="PS50048">
    <property type="entry name" value="ZN2_CY6_FUNGAL_2"/>
    <property type="match status" value="1"/>
</dbReference>
<evidence type="ECO:0000313" key="10">
    <source>
        <dbReference type="Proteomes" id="UP000724874"/>
    </source>
</evidence>
<feature type="compositionally biased region" description="Low complexity" evidence="7">
    <location>
        <begin position="243"/>
        <end position="252"/>
    </location>
</feature>
<keyword evidence="4" id="KW-0238">DNA-binding</keyword>
<dbReference type="CDD" id="cd00067">
    <property type="entry name" value="GAL4"/>
    <property type="match status" value="1"/>
</dbReference>
<feature type="region of interest" description="Disordered" evidence="7">
    <location>
        <begin position="299"/>
        <end position="325"/>
    </location>
</feature>
<dbReference type="InterPro" id="IPR001138">
    <property type="entry name" value="Zn2Cys6_DnaBD"/>
</dbReference>
<evidence type="ECO:0000256" key="2">
    <source>
        <dbReference type="ARBA" id="ARBA00022833"/>
    </source>
</evidence>
<evidence type="ECO:0000256" key="1">
    <source>
        <dbReference type="ARBA" id="ARBA00022723"/>
    </source>
</evidence>
<keyword evidence="6" id="KW-0539">Nucleus</keyword>
<reference evidence="9" key="1">
    <citation type="submission" date="2020-11" db="EMBL/GenBank/DDBJ databases">
        <authorList>
            <consortium name="DOE Joint Genome Institute"/>
            <person name="Ahrendt S."/>
            <person name="Riley R."/>
            <person name="Andreopoulos W."/>
            <person name="LaButti K."/>
            <person name="Pangilinan J."/>
            <person name="Ruiz-duenas F.J."/>
            <person name="Barrasa J.M."/>
            <person name="Sanchez-Garcia M."/>
            <person name="Camarero S."/>
            <person name="Miyauchi S."/>
            <person name="Serrano A."/>
            <person name="Linde D."/>
            <person name="Babiker R."/>
            <person name="Drula E."/>
            <person name="Ayuso-Fernandez I."/>
            <person name="Pacheco R."/>
            <person name="Padilla G."/>
            <person name="Ferreira P."/>
            <person name="Barriuso J."/>
            <person name="Kellner H."/>
            <person name="Castanera R."/>
            <person name="Alfaro M."/>
            <person name="Ramirez L."/>
            <person name="Pisabarro A.G."/>
            <person name="Kuo A."/>
            <person name="Tritt A."/>
            <person name="Lipzen A."/>
            <person name="He G."/>
            <person name="Yan M."/>
            <person name="Ng V."/>
            <person name="Cullen D."/>
            <person name="Martin F."/>
            <person name="Rosso M.-N."/>
            <person name="Henrissat B."/>
            <person name="Hibbett D."/>
            <person name="Martinez A.T."/>
            <person name="Grigoriev I.V."/>
        </authorList>
    </citation>
    <scope>NUCLEOTIDE SEQUENCE</scope>
    <source>
        <strain evidence="9">AH 44721</strain>
    </source>
</reference>
<dbReference type="PANTHER" id="PTHR47659">
    <property type="entry name" value="ZN(II)2CYS6 TRANSCRIPTION FACTOR (EUROFUNG)-RELATED"/>
    <property type="match status" value="1"/>
</dbReference>
<dbReference type="GO" id="GO:0008270">
    <property type="term" value="F:zinc ion binding"/>
    <property type="evidence" value="ECO:0007669"/>
    <property type="project" value="InterPro"/>
</dbReference>
<keyword evidence="10" id="KW-1185">Reference proteome</keyword>
<dbReference type="AlphaFoldDB" id="A0A9P5NV53"/>
<feature type="compositionally biased region" description="Basic residues" evidence="7">
    <location>
        <begin position="36"/>
        <end position="50"/>
    </location>
</feature>